<keyword evidence="2" id="KW-1185">Reference proteome</keyword>
<dbReference type="EMBL" id="KN817664">
    <property type="protein sequence ID" value="KJA14814.1"/>
    <property type="molecule type" value="Genomic_DNA"/>
</dbReference>
<evidence type="ECO:0000313" key="2">
    <source>
        <dbReference type="Proteomes" id="UP000054270"/>
    </source>
</evidence>
<organism evidence="1 2">
    <name type="scientific">Hypholoma sublateritium (strain FD-334 SS-4)</name>
    <dbReference type="NCBI Taxonomy" id="945553"/>
    <lineage>
        <taxon>Eukaryota</taxon>
        <taxon>Fungi</taxon>
        <taxon>Dikarya</taxon>
        <taxon>Basidiomycota</taxon>
        <taxon>Agaricomycotina</taxon>
        <taxon>Agaricomycetes</taxon>
        <taxon>Agaricomycetidae</taxon>
        <taxon>Agaricales</taxon>
        <taxon>Agaricineae</taxon>
        <taxon>Strophariaceae</taxon>
        <taxon>Hypholoma</taxon>
    </lineage>
</organism>
<sequence>MIFTATDPNSVKAVALRASDTPYLGIYGAPIFARLRCMTFTMIVTELDCVSLLRFCSRAEDMMFFNVVQEDISEGKELQVVWDFGAIELPHLKSLRVRIADFDVSTVLEPFTCPALQSLQLTIAPVTIRTIERLKGFLNRRASDEPLRVLNIFDYSMESEVAISLLIALLECRWGPRERVISTVGLYSNSLPKSLLRGFPAAWDAYKKGKRGMLNKLFTEHKNLPWGKVHHRARIGWGNIPISYCRAREQEESH</sequence>
<dbReference type="Proteomes" id="UP000054270">
    <property type="component" value="Unassembled WGS sequence"/>
</dbReference>
<dbReference type="OrthoDB" id="3139566at2759"/>
<reference evidence="2" key="1">
    <citation type="submission" date="2014-04" db="EMBL/GenBank/DDBJ databases">
        <title>Evolutionary Origins and Diversification of the Mycorrhizal Mutualists.</title>
        <authorList>
            <consortium name="DOE Joint Genome Institute"/>
            <consortium name="Mycorrhizal Genomics Consortium"/>
            <person name="Kohler A."/>
            <person name="Kuo A."/>
            <person name="Nagy L.G."/>
            <person name="Floudas D."/>
            <person name="Copeland A."/>
            <person name="Barry K.W."/>
            <person name="Cichocki N."/>
            <person name="Veneault-Fourrey C."/>
            <person name="LaButti K."/>
            <person name="Lindquist E.A."/>
            <person name="Lipzen A."/>
            <person name="Lundell T."/>
            <person name="Morin E."/>
            <person name="Murat C."/>
            <person name="Riley R."/>
            <person name="Ohm R."/>
            <person name="Sun H."/>
            <person name="Tunlid A."/>
            <person name="Henrissat B."/>
            <person name="Grigoriev I.V."/>
            <person name="Hibbett D.S."/>
            <person name="Martin F."/>
        </authorList>
    </citation>
    <scope>NUCLEOTIDE SEQUENCE [LARGE SCALE GENOMIC DNA]</scope>
    <source>
        <strain evidence="2">FD-334 SS-4</strain>
    </source>
</reference>
<proteinExistence type="predicted"/>
<protein>
    <submittedName>
        <fullName evidence="1">Uncharacterized protein</fullName>
    </submittedName>
</protein>
<evidence type="ECO:0000313" key="1">
    <source>
        <dbReference type="EMBL" id="KJA14814.1"/>
    </source>
</evidence>
<accession>A0A0D2N6T6</accession>
<name>A0A0D2N6T6_HYPSF</name>
<gene>
    <name evidence="1" type="ORF">HYPSUDRAFT_208379</name>
</gene>
<dbReference type="AlphaFoldDB" id="A0A0D2N6T6"/>